<dbReference type="Proteomes" id="UP000019141">
    <property type="component" value="Unassembled WGS sequence"/>
</dbReference>
<dbReference type="InterPro" id="IPR001054">
    <property type="entry name" value="A/G_cyclase"/>
</dbReference>
<dbReference type="SUPFAM" id="SSF52540">
    <property type="entry name" value="P-loop containing nucleoside triphosphate hydrolases"/>
    <property type="match status" value="1"/>
</dbReference>
<dbReference type="AlphaFoldDB" id="W4LIC8"/>
<dbReference type="InterPro" id="IPR011990">
    <property type="entry name" value="TPR-like_helical_dom_sf"/>
</dbReference>
<dbReference type="SUPFAM" id="SSF48452">
    <property type="entry name" value="TPR-like"/>
    <property type="match status" value="2"/>
</dbReference>
<dbReference type="PROSITE" id="PS51755">
    <property type="entry name" value="OMPR_PHOB"/>
    <property type="match status" value="1"/>
</dbReference>
<dbReference type="SMART" id="SM00862">
    <property type="entry name" value="Trans_reg_C"/>
    <property type="match status" value="1"/>
</dbReference>
<dbReference type="GO" id="GO:0006355">
    <property type="term" value="P:regulation of DNA-templated transcription"/>
    <property type="evidence" value="ECO:0007669"/>
    <property type="project" value="InterPro"/>
</dbReference>
<dbReference type="PANTHER" id="PTHR16305:SF28">
    <property type="entry name" value="GUANYLATE CYCLASE DOMAIN-CONTAINING PROTEIN"/>
    <property type="match status" value="1"/>
</dbReference>
<evidence type="ECO:0000259" key="5">
    <source>
        <dbReference type="PROSITE" id="PS50125"/>
    </source>
</evidence>
<evidence type="ECO:0008006" key="9">
    <source>
        <dbReference type="Google" id="ProtNLM"/>
    </source>
</evidence>
<accession>W4LIC8</accession>
<feature type="DNA-binding region" description="OmpR/PhoB-type" evidence="4">
    <location>
        <begin position="1"/>
        <end position="98"/>
    </location>
</feature>
<dbReference type="PANTHER" id="PTHR16305">
    <property type="entry name" value="TESTICULAR SOLUBLE ADENYLYL CYCLASE"/>
    <property type="match status" value="1"/>
</dbReference>
<name>W4LIC8_ENTF1</name>
<keyword evidence="8" id="KW-1185">Reference proteome</keyword>
<dbReference type="CDD" id="cd07302">
    <property type="entry name" value="CHD"/>
    <property type="match status" value="1"/>
</dbReference>
<dbReference type="Pfam" id="PF13191">
    <property type="entry name" value="AAA_16"/>
    <property type="match status" value="1"/>
</dbReference>
<dbReference type="SUPFAM" id="SSF46894">
    <property type="entry name" value="C-terminal effector domain of the bipartite response regulators"/>
    <property type="match status" value="1"/>
</dbReference>
<dbReference type="SUPFAM" id="SSF55073">
    <property type="entry name" value="Nucleotide cyclase"/>
    <property type="match status" value="1"/>
</dbReference>
<evidence type="ECO:0000256" key="1">
    <source>
        <dbReference type="ARBA" id="ARBA00022741"/>
    </source>
</evidence>
<feature type="domain" description="OmpR/PhoB-type" evidence="6">
    <location>
        <begin position="1"/>
        <end position="98"/>
    </location>
</feature>
<dbReference type="GO" id="GO:0005524">
    <property type="term" value="F:ATP binding"/>
    <property type="evidence" value="ECO:0007669"/>
    <property type="project" value="UniProtKB-KW"/>
</dbReference>
<dbReference type="Pfam" id="PF00486">
    <property type="entry name" value="Trans_reg_C"/>
    <property type="match status" value="1"/>
</dbReference>
<dbReference type="GO" id="GO:0004016">
    <property type="term" value="F:adenylate cyclase activity"/>
    <property type="evidence" value="ECO:0007669"/>
    <property type="project" value="TreeGrafter"/>
</dbReference>
<dbReference type="GO" id="GO:0009190">
    <property type="term" value="P:cyclic nucleotide biosynthetic process"/>
    <property type="evidence" value="ECO:0007669"/>
    <property type="project" value="InterPro"/>
</dbReference>
<dbReference type="EMBL" id="AZHW01000611">
    <property type="protein sequence ID" value="ETW97843.1"/>
    <property type="molecule type" value="Genomic_DNA"/>
</dbReference>
<evidence type="ECO:0000313" key="7">
    <source>
        <dbReference type="EMBL" id="ETW97843.1"/>
    </source>
</evidence>
<sequence>MLFRFAGCILDTRAYSLNRDGESRRLSPKVFQVLHYLLTHRDRVVTKQELSEEIWPDLFVSDGTLETTLSAVRRAVGDSGRAQRIIRTLPGHGYQFIEDVEVEAEAEPVDGDAPEPVCAVDETEPDLGSPPAEAEAAVLRTLPGAGERKLVTVLCCALGWPAARPPQLALDTLYDLMQALYDVAQHIVQPYGGTLQPVTGDHLVAIFGAPVAHEDHAQRAALVALELNRHILEEPGVLWMPSGEPPALRTGLCTGLVAVRGMGDSSAELMSVIGEAASQAVLLCERARPEAVLCDERTARLIQSVTRVEALSWPEGASGEEVYHVQRIERAYAAARRFGDRSLTDFVDRERELEQLLTLLQEVASGRGHVVGVVGEPGIGKSRLSYELRRRMTHQPFSYLQGRCLSYGMATPYLPVLDLLRQLCDLTEADPPHILTPKVYLQVQRSGMPPEVWTPYLLWLLGVQTDAQEVLGLSPQALKDRIFEALLQLLAARCVQRPLIIEIEDLHWLDPTSEAFLTALVERLPGLRILLLCTYRPGYDPPWMNRSYATQIALRRLAQPNSQRIVQSVLAEMALSSALEQELLSKADGNPFFLEELTRSVAEQANQNTVLTVPETIHAVLAARMDRLPAAEKRLLQIASVLGKDVSFELLKALTQLSDAELREQLSTLQATEFFYQIQAFPEPVYSFEHALTQDVAYQSLLQRTRRDYHRQIAELLDEQFTRLADMQPEYLAHHYTEAGLSQQAILYWQRAGQRAVERSANAEAIEHFSKALALLRAQPETPARVPIEIELQLALGAPLLMLKGHTAPEVEQAYAWAYELCQQAGDPAQYFSALVGLWRFHLSQAHFSMARHLAEQCLTLAEEHQAPDLLQESHLMFGLTLFYLGELVEALTHLEQSLTLYQDQSRDELSLSGGTEPGVVCLSAMSWTLWKLGRWDDAKSKSRDSIELAETLAHDYSLAYALVYAGFLHHWTREPEIVKERAERVIALSDHYGFVRWLQAGLILQGWVLAQQGQAEAGVAQISQSLATFQSMGWDVGMPHVLSLLAEAYDKGGQPEAVRQTLDEALATVRRTQERCYEAELYRLKGELSQGRDDGDCLESAHREAEACFQQALDIARHQMGKSLELRAAVSLSRLWYRQGKQTEAYQLLKTLYDGFEAETESLELREARVLIDMLASPTD</sequence>
<evidence type="ECO:0000256" key="3">
    <source>
        <dbReference type="ARBA" id="ARBA00023125"/>
    </source>
</evidence>
<keyword evidence="2" id="KW-0067">ATP-binding</keyword>
<dbReference type="InterPro" id="IPR036388">
    <property type="entry name" value="WH-like_DNA-bd_sf"/>
</dbReference>
<dbReference type="GO" id="GO:0003677">
    <property type="term" value="F:DNA binding"/>
    <property type="evidence" value="ECO:0007669"/>
    <property type="project" value="UniProtKB-UniRule"/>
</dbReference>
<dbReference type="InterPro" id="IPR027417">
    <property type="entry name" value="P-loop_NTPase"/>
</dbReference>
<evidence type="ECO:0000259" key="6">
    <source>
        <dbReference type="PROSITE" id="PS51755"/>
    </source>
</evidence>
<reference evidence="7 8" key="1">
    <citation type="journal article" date="2014" name="Nature">
        <title>An environmental bacterial taxon with a large and distinct metabolic repertoire.</title>
        <authorList>
            <person name="Wilson M.C."/>
            <person name="Mori T."/>
            <person name="Ruckert C."/>
            <person name="Uria A.R."/>
            <person name="Helf M.J."/>
            <person name="Takada K."/>
            <person name="Gernert C."/>
            <person name="Steffens U.A."/>
            <person name="Heycke N."/>
            <person name="Schmitt S."/>
            <person name="Rinke C."/>
            <person name="Helfrich E.J."/>
            <person name="Brachmann A.O."/>
            <person name="Gurgui C."/>
            <person name="Wakimoto T."/>
            <person name="Kracht M."/>
            <person name="Crusemann M."/>
            <person name="Hentschel U."/>
            <person name="Abe I."/>
            <person name="Matsunaga S."/>
            <person name="Kalinowski J."/>
            <person name="Takeyama H."/>
            <person name="Piel J."/>
        </authorList>
    </citation>
    <scope>NUCLEOTIDE SEQUENCE [LARGE SCALE GENOMIC DNA]</scope>
    <source>
        <strain evidence="8">TSY1</strain>
    </source>
</reference>
<organism evidence="7 8">
    <name type="scientific">Entotheonella factor</name>
    <dbReference type="NCBI Taxonomy" id="1429438"/>
    <lineage>
        <taxon>Bacteria</taxon>
        <taxon>Pseudomonadati</taxon>
        <taxon>Nitrospinota/Tectimicrobiota group</taxon>
        <taxon>Candidatus Tectimicrobiota</taxon>
        <taxon>Candidatus Entotheonellia</taxon>
        <taxon>Candidatus Entotheonellales</taxon>
        <taxon>Candidatus Entotheonellaceae</taxon>
        <taxon>Candidatus Entotheonella</taxon>
    </lineage>
</organism>
<evidence type="ECO:0000256" key="2">
    <source>
        <dbReference type="ARBA" id="ARBA00022840"/>
    </source>
</evidence>
<dbReference type="CDD" id="cd00383">
    <property type="entry name" value="trans_reg_C"/>
    <property type="match status" value="1"/>
</dbReference>
<dbReference type="InterPro" id="IPR029787">
    <property type="entry name" value="Nucleotide_cyclase"/>
</dbReference>
<dbReference type="InterPro" id="IPR041664">
    <property type="entry name" value="AAA_16"/>
</dbReference>
<proteinExistence type="predicted"/>
<keyword evidence="3 4" id="KW-0238">DNA-binding</keyword>
<dbReference type="HOGENOM" id="CLU_004435_3_1_7"/>
<dbReference type="InterPro" id="IPR001867">
    <property type="entry name" value="OmpR/PhoB-type_DNA-bd"/>
</dbReference>
<gene>
    <name evidence="7" type="ORF">ETSY1_21145</name>
</gene>
<dbReference type="GO" id="GO:0005737">
    <property type="term" value="C:cytoplasm"/>
    <property type="evidence" value="ECO:0007669"/>
    <property type="project" value="TreeGrafter"/>
</dbReference>
<evidence type="ECO:0000313" key="8">
    <source>
        <dbReference type="Proteomes" id="UP000019141"/>
    </source>
</evidence>
<dbReference type="PROSITE" id="PS50125">
    <property type="entry name" value="GUANYLATE_CYCLASE_2"/>
    <property type="match status" value="1"/>
</dbReference>
<dbReference type="PATRIC" id="fig|1429438.4.peg.4097"/>
<keyword evidence="1" id="KW-0547">Nucleotide-binding</keyword>
<dbReference type="Gene3D" id="3.40.50.300">
    <property type="entry name" value="P-loop containing nucleotide triphosphate hydrolases"/>
    <property type="match status" value="1"/>
</dbReference>
<dbReference type="GO" id="GO:0000160">
    <property type="term" value="P:phosphorelay signal transduction system"/>
    <property type="evidence" value="ECO:0007669"/>
    <property type="project" value="InterPro"/>
</dbReference>
<feature type="domain" description="Guanylate cyclase" evidence="5">
    <location>
        <begin position="136"/>
        <end position="284"/>
    </location>
</feature>
<dbReference type="Gene3D" id="1.10.10.10">
    <property type="entry name" value="Winged helix-like DNA-binding domain superfamily/Winged helix DNA-binding domain"/>
    <property type="match status" value="1"/>
</dbReference>
<comment type="caution">
    <text evidence="7">The sequence shown here is derived from an EMBL/GenBank/DDBJ whole genome shotgun (WGS) entry which is preliminary data.</text>
</comment>
<dbReference type="Gene3D" id="3.30.70.1230">
    <property type="entry name" value="Nucleotide cyclase"/>
    <property type="match status" value="1"/>
</dbReference>
<protein>
    <recommendedName>
        <fullName evidence="9">OmpR/PhoB-type domain-containing protein</fullName>
    </recommendedName>
</protein>
<evidence type="ECO:0000256" key="4">
    <source>
        <dbReference type="PROSITE-ProRule" id="PRU01091"/>
    </source>
</evidence>
<dbReference type="InterPro" id="IPR016032">
    <property type="entry name" value="Sig_transdc_resp-reg_C-effctor"/>
</dbReference>
<dbReference type="Gene3D" id="1.25.40.10">
    <property type="entry name" value="Tetratricopeptide repeat domain"/>
    <property type="match status" value="2"/>
</dbReference>